<organism evidence="2 3">
    <name type="scientific">Sinorhizobium kostiense</name>
    <dbReference type="NCBI Taxonomy" id="76747"/>
    <lineage>
        <taxon>Bacteria</taxon>
        <taxon>Pseudomonadati</taxon>
        <taxon>Pseudomonadota</taxon>
        <taxon>Alphaproteobacteria</taxon>
        <taxon>Hyphomicrobiales</taxon>
        <taxon>Rhizobiaceae</taxon>
        <taxon>Sinorhizobium/Ensifer group</taxon>
        <taxon>Sinorhizobium</taxon>
    </lineage>
</organism>
<protein>
    <recommendedName>
        <fullName evidence="4">Transmembrane protein</fullName>
    </recommendedName>
</protein>
<sequence>MQGPKANWRKSLWKPILLAVCIMLGLAQVIGSIVLYLVH</sequence>
<proteinExistence type="predicted"/>
<dbReference type="Proteomes" id="UP000730739">
    <property type="component" value="Unassembled WGS sequence"/>
</dbReference>
<name>A0ABS4R6J3_9HYPH</name>
<feature type="transmembrane region" description="Helical" evidence="1">
    <location>
        <begin position="12"/>
        <end position="38"/>
    </location>
</feature>
<evidence type="ECO:0000256" key="1">
    <source>
        <dbReference type="SAM" id="Phobius"/>
    </source>
</evidence>
<gene>
    <name evidence="2" type="ORF">J2Z31_005050</name>
</gene>
<keyword evidence="1" id="KW-1133">Transmembrane helix</keyword>
<comment type="caution">
    <text evidence="2">The sequence shown here is derived from an EMBL/GenBank/DDBJ whole genome shotgun (WGS) entry which is preliminary data.</text>
</comment>
<reference evidence="2 3" key="1">
    <citation type="submission" date="2021-03" db="EMBL/GenBank/DDBJ databases">
        <title>Genomic Encyclopedia of Type Strains, Phase IV (KMG-IV): sequencing the most valuable type-strain genomes for metagenomic binning, comparative biology and taxonomic classification.</title>
        <authorList>
            <person name="Goeker M."/>
        </authorList>
    </citation>
    <scope>NUCLEOTIDE SEQUENCE [LARGE SCALE GENOMIC DNA]</scope>
    <source>
        <strain evidence="2 3">DSM 13372</strain>
    </source>
</reference>
<accession>A0ABS4R6J3</accession>
<evidence type="ECO:0008006" key="4">
    <source>
        <dbReference type="Google" id="ProtNLM"/>
    </source>
</evidence>
<evidence type="ECO:0000313" key="2">
    <source>
        <dbReference type="EMBL" id="MBP2238513.1"/>
    </source>
</evidence>
<keyword evidence="1" id="KW-0812">Transmembrane</keyword>
<evidence type="ECO:0000313" key="3">
    <source>
        <dbReference type="Proteomes" id="UP000730739"/>
    </source>
</evidence>
<keyword evidence="3" id="KW-1185">Reference proteome</keyword>
<keyword evidence="1" id="KW-0472">Membrane</keyword>
<dbReference type="EMBL" id="JAGILA010000008">
    <property type="protein sequence ID" value="MBP2238513.1"/>
    <property type="molecule type" value="Genomic_DNA"/>
</dbReference>